<dbReference type="Pfam" id="PF00027">
    <property type="entry name" value="cNMP_binding"/>
    <property type="match status" value="1"/>
</dbReference>
<evidence type="ECO:0000256" key="1">
    <source>
        <dbReference type="ARBA" id="ARBA00023015"/>
    </source>
</evidence>
<dbReference type="Gene3D" id="2.60.120.10">
    <property type="entry name" value="Jelly Rolls"/>
    <property type="match status" value="1"/>
</dbReference>
<dbReference type="Proteomes" id="UP000236592">
    <property type="component" value="Chromosome"/>
</dbReference>
<name>A0A2I7SM89_9FLAO</name>
<feature type="domain" description="Cyclic nucleotide-binding" evidence="4">
    <location>
        <begin position="18"/>
        <end position="113"/>
    </location>
</feature>
<dbReference type="PANTHER" id="PTHR24567">
    <property type="entry name" value="CRP FAMILY TRANSCRIPTIONAL REGULATORY PROTEIN"/>
    <property type="match status" value="1"/>
</dbReference>
<feature type="domain" description="HTH crp-type" evidence="5">
    <location>
        <begin position="153"/>
        <end position="222"/>
    </location>
</feature>
<accession>A0A2I7SM89</accession>
<keyword evidence="7" id="KW-1185">Reference proteome</keyword>
<dbReference type="OrthoDB" id="1426605at2"/>
<dbReference type="GO" id="GO:0003700">
    <property type="term" value="F:DNA-binding transcription factor activity"/>
    <property type="evidence" value="ECO:0007669"/>
    <property type="project" value="TreeGrafter"/>
</dbReference>
<dbReference type="PROSITE" id="PS51063">
    <property type="entry name" value="HTH_CRP_2"/>
    <property type="match status" value="1"/>
</dbReference>
<dbReference type="InterPro" id="IPR018490">
    <property type="entry name" value="cNMP-bd_dom_sf"/>
</dbReference>
<dbReference type="InterPro" id="IPR050397">
    <property type="entry name" value="Env_Response_Regulators"/>
</dbReference>
<gene>
    <name evidence="6" type="ORF">C1A40_16905</name>
</gene>
<dbReference type="SUPFAM" id="SSF51206">
    <property type="entry name" value="cAMP-binding domain-like"/>
    <property type="match status" value="1"/>
</dbReference>
<organism evidence="6 7">
    <name type="scientific">Pseudotamlana carrageenivorans</name>
    <dbReference type="NCBI Taxonomy" id="2069432"/>
    <lineage>
        <taxon>Bacteria</taxon>
        <taxon>Pseudomonadati</taxon>
        <taxon>Bacteroidota</taxon>
        <taxon>Flavobacteriia</taxon>
        <taxon>Flavobacteriales</taxon>
        <taxon>Flavobacteriaceae</taxon>
        <taxon>Pseudotamlana</taxon>
    </lineage>
</organism>
<evidence type="ECO:0000256" key="3">
    <source>
        <dbReference type="ARBA" id="ARBA00023163"/>
    </source>
</evidence>
<protein>
    <submittedName>
        <fullName evidence="6">Crp/Fnr family transcriptional regulator</fullName>
    </submittedName>
</protein>
<dbReference type="KEGG" id="taj:C1A40_16905"/>
<dbReference type="InterPro" id="IPR036388">
    <property type="entry name" value="WH-like_DNA-bd_sf"/>
</dbReference>
<dbReference type="SMART" id="SM00419">
    <property type="entry name" value="HTH_CRP"/>
    <property type="match status" value="1"/>
</dbReference>
<dbReference type="CDD" id="cd00038">
    <property type="entry name" value="CAP_ED"/>
    <property type="match status" value="1"/>
</dbReference>
<dbReference type="InterPro" id="IPR012318">
    <property type="entry name" value="HTH_CRP"/>
</dbReference>
<evidence type="ECO:0000256" key="2">
    <source>
        <dbReference type="ARBA" id="ARBA00023125"/>
    </source>
</evidence>
<evidence type="ECO:0000259" key="4">
    <source>
        <dbReference type="PROSITE" id="PS50042"/>
    </source>
</evidence>
<evidence type="ECO:0000313" key="7">
    <source>
        <dbReference type="Proteomes" id="UP000236592"/>
    </source>
</evidence>
<dbReference type="Gene3D" id="1.10.10.10">
    <property type="entry name" value="Winged helix-like DNA-binding domain superfamily/Winged helix DNA-binding domain"/>
    <property type="match status" value="1"/>
</dbReference>
<dbReference type="PANTHER" id="PTHR24567:SF26">
    <property type="entry name" value="REGULATORY PROTEIN YEIL"/>
    <property type="match status" value="1"/>
</dbReference>
<dbReference type="AlphaFoldDB" id="A0A2I7SM89"/>
<keyword evidence="2" id="KW-0238">DNA-binding</keyword>
<dbReference type="InterPro" id="IPR036390">
    <property type="entry name" value="WH_DNA-bd_sf"/>
</dbReference>
<dbReference type="SUPFAM" id="SSF46785">
    <property type="entry name" value="Winged helix' DNA-binding domain"/>
    <property type="match status" value="1"/>
</dbReference>
<dbReference type="GO" id="GO:0003677">
    <property type="term" value="F:DNA binding"/>
    <property type="evidence" value="ECO:0007669"/>
    <property type="project" value="UniProtKB-KW"/>
</dbReference>
<dbReference type="PROSITE" id="PS50042">
    <property type="entry name" value="CNMP_BINDING_3"/>
    <property type="match status" value="1"/>
</dbReference>
<evidence type="ECO:0000313" key="6">
    <source>
        <dbReference type="EMBL" id="AUS07019.1"/>
    </source>
</evidence>
<dbReference type="EMBL" id="CP025938">
    <property type="protein sequence ID" value="AUS07019.1"/>
    <property type="molecule type" value="Genomic_DNA"/>
</dbReference>
<keyword evidence="1" id="KW-0805">Transcription regulation</keyword>
<dbReference type="InterPro" id="IPR000595">
    <property type="entry name" value="cNMP-bd_dom"/>
</dbReference>
<sequence length="230" mass="26923">MRLSHANDGLNELKANPLFNDVSDNGLNLLLEHAVLENWPKRFCFLGSTKTLRYFYIIRSGRLKVYFYNPEKDRKITLFIITKHDVFDLYHLLNWNHHDVNYEALDDLQIYALPLPFLQEWMRDHVAFYKNALQYIIIKMKSLESSVTSSNLDTTATRLAKLLLQHTNETTQKIEIINGLPHKELAQLIGTTRAVLNRNIQQFKEDGIIEIKNKQIEITNMNLLINKAKK</sequence>
<evidence type="ECO:0000259" key="5">
    <source>
        <dbReference type="PROSITE" id="PS51063"/>
    </source>
</evidence>
<dbReference type="RefSeq" id="WP_102996920.1">
    <property type="nucleotide sequence ID" value="NZ_CP025938.1"/>
</dbReference>
<proteinExistence type="predicted"/>
<dbReference type="Pfam" id="PF13545">
    <property type="entry name" value="HTH_Crp_2"/>
    <property type="match status" value="1"/>
</dbReference>
<dbReference type="GO" id="GO:0005829">
    <property type="term" value="C:cytosol"/>
    <property type="evidence" value="ECO:0007669"/>
    <property type="project" value="TreeGrafter"/>
</dbReference>
<keyword evidence="3" id="KW-0804">Transcription</keyword>
<reference evidence="7" key="1">
    <citation type="submission" date="2018-01" db="EMBL/GenBank/DDBJ databases">
        <title>Complete genome of Tamlana sp. UJ94.</title>
        <authorList>
            <person name="Jung J."/>
            <person name="Chung D."/>
            <person name="Bae S.S."/>
            <person name="Baek K."/>
        </authorList>
    </citation>
    <scope>NUCLEOTIDE SEQUENCE [LARGE SCALE GENOMIC DNA]</scope>
    <source>
        <strain evidence="7">UJ94</strain>
    </source>
</reference>
<dbReference type="InterPro" id="IPR014710">
    <property type="entry name" value="RmlC-like_jellyroll"/>
</dbReference>